<dbReference type="Proteomes" id="UP000306753">
    <property type="component" value="Unassembled WGS sequence"/>
</dbReference>
<keyword evidence="5 9" id="KW-0812">Transmembrane</keyword>
<feature type="transmembrane region" description="Helical" evidence="9">
    <location>
        <begin position="87"/>
        <end position="106"/>
    </location>
</feature>
<dbReference type="AlphaFoldDB" id="A0A5R9R6M2"/>
<sequence length="177" mass="18749">MNSVAAFRKGFSKFLEVIVVLNVVALALVITIGFASRLAGSPFSWYDEVASVGLAWLTYYGAALAAAKGAHIGCPSVVNYFSPRLRLPIALVAEAITIGFFVLLAWTGTQVVLILEGSTLVSLTSVSLQLTQSVLPIGSALFIIAELLRLPEVIESARGDGFVDHELEEAGIKLAKA</sequence>
<feature type="domain" description="Tripartite ATP-independent periplasmic transporters DctQ component" evidence="10">
    <location>
        <begin position="26"/>
        <end position="150"/>
    </location>
</feature>
<comment type="subunit">
    <text evidence="9">The complex comprises the extracytoplasmic solute receptor protein and the two transmembrane proteins.</text>
</comment>
<comment type="subcellular location">
    <subcellularLocation>
        <location evidence="1 9">Cell inner membrane</location>
        <topology evidence="1 9">Multi-pass membrane protein</topology>
    </subcellularLocation>
</comment>
<evidence type="ECO:0000256" key="3">
    <source>
        <dbReference type="ARBA" id="ARBA00022475"/>
    </source>
</evidence>
<keyword evidence="7 9" id="KW-0472">Membrane</keyword>
<evidence type="ECO:0000256" key="6">
    <source>
        <dbReference type="ARBA" id="ARBA00022989"/>
    </source>
</evidence>
<evidence type="ECO:0000313" key="12">
    <source>
        <dbReference type="Proteomes" id="UP000306753"/>
    </source>
</evidence>
<dbReference type="PANTHER" id="PTHR35011">
    <property type="entry name" value="2,3-DIKETO-L-GULONATE TRAP TRANSPORTER SMALL PERMEASE PROTEIN YIAM"/>
    <property type="match status" value="1"/>
</dbReference>
<name>A0A5R9R6M2_9GAMM</name>
<keyword evidence="6 9" id="KW-1133">Transmembrane helix</keyword>
<evidence type="ECO:0000256" key="8">
    <source>
        <dbReference type="ARBA" id="ARBA00038436"/>
    </source>
</evidence>
<dbReference type="Pfam" id="PF04290">
    <property type="entry name" value="DctQ"/>
    <property type="match status" value="1"/>
</dbReference>
<feature type="transmembrane region" description="Helical" evidence="9">
    <location>
        <begin position="14"/>
        <end position="37"/>
    </location>
</feature>
<comment type="caution">
    <text evidence="11">The sequence shown here is derived from an EMBL/GenBank/DDBJ whole genome shotgun (WGS) entry which is preliminary data.</text>
</comment>
<dbReference type="RefSeq" id="WP_138408212.1">
    <property type="nucleotide sequence ID" value="NZ_QLAE01000012.1"/>
</dbReference>
<reference evidence="11 12" key="1">
    <citation type="journal article" date="2017" name="Eur. J. Clin. Microbiol. Infect. Dis.">
        <title>Uncommonly isolated clinical Pseudomonas: identification and phylogenetic assignation.</title>
        <authorList>
            <person name="Mulet M."/>
            <person name="Gomila M."/>
            <person name="Ramirez A."/>
            <person name="Cardew S."/>
            <person name="Moore E.R."/>
            <person name="Lalucat J."/>
            <person name="Garcia-Valdes E."/>
        </authorList>
    </citation>
    <scope>NUCLEOTIDE SEQUENCE [LARGE SCALE GENOMIC DNA]</scope>
    <source>
        <strain evidence="11 12">SD129</strain>
    </source>
</reference>
<keyword evidence="4 9" id="KW-0997">Cell inner membrane</keyword>
<dbReference type="GO" id="GO:0005886">
    <property type="term" value="C:plasma membrane"/>
    <property type="evidence" value="ECO:0007669"/>
    <property type="project" value="UniProtKB-SubCell"/>
</dbReference>
<evidence type="ECO:0000259" key="10">
    <source>
        <dbReference type="Pfam" id="PF04290"/>
    </source>
</evidence>
<comment type="similarity">
    <text evidence="8 9">Belongs to the TRAP transporter small permease family.</text>
</comment>
<organism evidence="11 12">
    <name type="scientific">Stutzerimonas nosocomialis</name>
    <dbReference type="NCBI Taxonomy" id="1056496"/>
    <lineage>
        <taxon>Bacteria</taxon>
        <taxon>Pseudomonadati</taxon>
        <taxon>Pseudomonadota</taxon>
        <taxon>Gammaproteobacteria</taxon>
        <taxon>Pseudomonadales</taxon>
        <taxon>Pseudomonadaceae</taxon>
        <taxon>Stutzerimonas</taxon>
    </lineage>
</organism>
<dbReference type="EMBL" id="QLAG01000001">
    <property type="protein sequence ID" value="TLX65535.1"/>
    <property type="molecule type" value="Genomic_DNA"/>
</dbReference>
<protein>
    <recommendedName>
        <fullName evidence="9">TRAP transporter small permease protein</fullName>
    </recommendedName>
</protein>
<dbReference type="GO" id="GO:0022857">
    <property type="term" value="F:transmembrane transporter activity"/>
    <property type="evidence" value="ECO:0007669"/>
    <property type="project" value="UniProtKB-UniRule"/>
</dbReference>
<dbReference type="PANTHER" id="PTHR35011:SF2">
    <property type="entry name" value="2,3-DIKETO-L-GULONATE TRAP TRANSPORTER SMALL PERMEASE PROTEIN YIAM"/>
    <property type="match status" value="1"/>
</dbReference>
<feature type="transmembrane region" description="Helical" evidence="9">
    <location>
        <begin position="49"/>
        <end position="67"/>
    </location>
</feature>
<proteinExistence type="inferred from homology"/>
<evidence type="ECO:0000256" key="4">
    <source>
        <dbReference type="ARBA" id="ARBA00022519"/>
    </source>
</evidence>
<comment type="function">
    <text evidence="9">Part of the tripartite ATP-independent periplasmic (TRAP) transport system.</text>
</comment>
<gene>
    <name evidence="11" type="ORF">DN820_01270</name>
</gene>
<keyword evidence="12" id="KW-1185">Reference proteome</keyword>
<evidence type="ECO:0000256" key="2">
    <source>
        <dbReference type="ARBA" id="ARBA00022448"/>
    </source>
</evidence>
<evidence type="ECO:0000313" key="11">
    <source>
        <dbReference type="EMBL" id="TLX65535.1"/>
    </source>
</evidence>
<evidence type="ECO:0000256" key="1">
    <source>
        <dbReference type="ARBA" id="ARBA00004429"/>
    </source>
</evidence>
<accession>A0A5R9R6M2</accession>
<dbReference type="InterPro" id="IPR055348">
    <property type="entry name" value="DctQ"/>
</dbReference>
<comment type="caution">
    <text evidence="9">Lacks conserved residue(s) required for the propagation of feature annotation.</text>
</comment>
<dbReference type="InterPro" id="IPR007387">
    <property type="entry name" value="TRAP_DctQ"/>
</dbReference>
<evidence type="ECO:0000256" key="9">
    <source>
        <dbReference type="RuleBase" id="RU369079"/>
    </source>
</evidence>
<evidence type="ECO:0000256" key="5">
    <source>
        <dbReference type="ARBA" id="ARBA00022692"/>
    </source>
</evidence>
<evidence type="ECO:0000256" key="7">
    <source>
        <dbReference type="ARBA" id="ARBA00023136"/>
    </source>
</evidence>
<keyword evidence="3" id="KW-1003">Cell membrane</keyword>
<keyword evidence="2 9" id="KW-0813">Transport</keyword>
<dbReference type="OrthoDB" id="5801785at2"/>
<dbReference type="GO" id="GO:0015740">
    <property type="term" value="P:C4-dicarboxylate transport"/>
    <property type="evidence" value="ECO:0007669"/>
    <property type="project" value="TreeGrafter"/>
</dbReference>